<protein>
    <submittedName>
        <fullName evidence="2">Uncharacterized protein</fullName>
    </submittedName>
</protein>
<feature type="region of interest" description="Disordered" evidence="1">
    <location>
        <begin position="40"/>
        <end position="60"/>
    </location>
</feature>
<gene>
    <name evidence="2" type="ORF">M407DRAFT_244403</name>
</gene>
<evidence type="ECO:0000256" key="1">
    <source>
        <dbReference type="SAM" id="MobiDB-lite"/>
    </source>
</evidence>
<keyword evidence="3" id="KW-1185">Reference proteome</keyword>
<reference evidence="3" key="2">
    <citation type="submission" date="2015-01" db="EMBL/GenBank/DDBJ databases">
        <title>Evolutionary Origins and Diversification of the Mycorrhizal Mutualists.</title>
        <authorList>
            <consortium name="DOE Joint Genome Institute"/>
            <consortium name="Mycorrhizal Genomics Consortium"/>
            <person name="Kohler A."/>
            <person name="Kuo A."/>
            <person name="Nagy L.G."/>
            <person name="Floudas D."/>
            <person name="Copeland A."/>
            <person name="Barry K.W."/>
            <person name="Cichocki N."/>
            <person name="Veneault-Fourrey C."/>
            <person name="LaButti K."/>
            <person name="Lindquist E.A."/>
            <person name="Lipzen A."/>
            <person name="Lundell T."/>
            <person name="Morin E."/>
            <person name="Murat C."/>
            <person name="Riley R."/>
            <person name="Ohm R."/>
            <person name="Sun H."/>
            <person name="Tunlid A."/>
            <person name="Henrissat B."/>
            <person name="Grigoriev I.V."/>
            <person name="Hibbett D.S."/>
            <person name="Martin F."/>
        </authorList>
    </citation>
    <scope>NUCLEOTIDE SEQUENCE [LARGE SCALE GENOMIC DNA]</scope>
    <source>
        <strain evidence="3">MUT 4182</strain>
    </source>
</reference>
<accession>A0A0C3KSU1</accession>
<dbReference type="EMBL" id="KN823059">
    <property type="protein sequence ID" value="KIO24548.1"/>
    <property type="molecule type" value="Genomic_DNA"/>
</dbReference>
<name>A0A0C3KSU1_9AGAM</name>
<proteinExistence type="predicted"/>
<sequence>MISQDKYQKCQPHWESNPGLLTWLAEVFCFINMLPLLKGPGPGQLVNWPDANRGPKRRYS</sequence>
<evidence type="ECO:0000313" key="3">
    <source>
        <dbReference type="Proteomes" id="UP000054248"/>
    </source>
</evidence>
<evidence type="ECO:0000313" key="2">
    <source>
        <dbReference type="EMBL" id="KIO24548.1"/>
    </source>
</evidence>
<dbReference type="AlphaFoldDB" id="A0A0C3KSU1"/>
<dbReference type="Proteomes" id="UP000054248">
    <property type="component" value="Unassembled WGS sequence"/>
</dbReference>
<dbReference type="HOGENOM" id="CLU_2943525_0_0_1"/>
<organism evidence="2 3">
    <name type="scientific">Tulasnella calospora MUT 4182</name>
    <dbReference type="NCBI Taxonomy" id="1051891"/>
    <lineage>
        <taxon>Eukaryota</taxon>
        <taxon>Fungi</taxon>
        <taxon>Dikarya</taxon>
        <taxon>Basidiomycota</taxon>
        <taxon>Agaricomycotina</taxon>
        <taxon>Agaricomycetes</taxon>
        <taxon>Cantharellales</taxon>
        <taxon>Tulasnellaceae</taxon>
        <taxon>Tulasnella</taxon>
    </lineage>
</organism>
<reference evidence="2 3" key="1">
    <citation type="submission" date="2014-04" db="EMBL/GenBank/DDBJ databases">
        <authorList>
            <consortium name="DOE Joint Genome Institute"/>
            <person name="Kuo A."/>
            <person name="Girlanda M."/>
            <person name="Perotto S."/>
            <person name="Kohler A."/>
            <person name="Nagy L.G."/>
            <person name="Floudas D."/>
            <person name="Copeland A."/>
            <person name="Barry K.W."/>
            <person name="Cichocki N."/>
            <person name="Veneault-Fourrey C."/>
            <person name="LaButti K."/>
            <person name="Lindquist E.A."/>
            <person name="Lipzen A."/>
            <person name="Lundell T."/>
            <person name="Morin E."/>
            <person name="Murat C."/>
            <person name="Sun H."/>
            <person name="Tunlid A."/>
            <person name="Henrissat B."/>
            <person name="Grigoriev I.V."/>
            <person name="Hibbett D.S."/>
            <person name="Martin F."/>
            <person name="Nordberg H.P."/>
            <person name="Cantor M.N."/>
            <person name="Hua S.X."/>
        </authorList>
    </citation>
    <scope>NUCLEOTIDE SEQUENCE [LARGE SCALE GENOMIC DNA]</scope>
    <source>
        <strain evidence="2 3">MUT 4182</strain>
    </source>
</reference>